<gene>
    <name evidence="2" type="ORF">RHO25_009965</name>
</gene>
<dbReference type="SUPFAM" id="SSF53474">
    <property type="entry name" value="alpha/beta-Hydrolases"/>
    <property type="match status" value="1"/>
</dbReference>
<dbReference type="Gene3D" id="3.40.50.1820">
    <property type="entry name" value="alpha/beta hydrolase"/>
    <property type="match status" value="1"/>
</dbReference>
<sequence>MYNIDPTSLTVSGFSAGGFMAAQLAIAYSSNFSARFGVFAGGPYDCARTQDFWTACMHNATPSIEASLSNIKRWSAEGKIDNIENLSSSRSRVYVQTGFLDETVGVGVTGQLVRQLEEFGLPESRLKYVEMGGAAHVFPTDFEVSLEGKVGVPCNESVHPFIADCGYDGAGEMLKWLYENETFALQPRKARGKLSGVLEKYEQTGALGAIGLAESGYIYVPASCAGDGQFRHGVATSCKLHVALHGCTMSFLDIGETWVRDAGYLEWADTNDMIVVFPQAGHDDTKRPIWFPNGTEYPGGAIACFDWIGWSGEDADWRGGAQMQVIMNVVEKLLQEDDSVSAKPNWQHEEL</sequence>
<dbReference type="PANTHER" id="PTHR42972">
    <property type="entry name" value="TOL-PAL SYSTEM PROTEIN TOLB"/>
    <property type="match status" value="1"/>
</dbReference>
<reference evidence="2 3" key="1">
    <citation type="submission" date="2023-09" db="EMBL/GenBank/DDBJ databases">
        <title>Complete-Gapless Cercospora beticola genome.</title>
        <authorList>
            <person name="Wyatt N.A."/>
            <person name="Spanner R.E."/>
            <person name="Bolton M.D."/>
        </authorList>
    </citation>
    <scope>NUCLEOTIDE SEQUENCE [LARGE SCALE GENOMIC DNA]</scope>
    <source>
        <strain evidence="2">Cb09-40</strain>
    </source>
</reference>
<dbReference type="Pfam" id="PF00326">
    <property type="entry name" value="Peptidase_S9"/>
    <property type="match status" value="1"/>
</dbReference>
<name>A0ABZ0P0E4_CERBT</name>
<dbReference type="PANTHER" id="PTHR42972:SF8">
    <property type="entry name" value="POLYHYDROXYBUTYRATE DEPOLYMERASE"/>
    <property type="match status" value="1"/>
</dbReference>
<evidence type="ECO:0000313" key="3">
    <source>
        <dbReference type="Proteomes" id="UP001302367"/>
    </source>
</evidence>
<dbReference type="RefSeq" id="XP_065459305.1">
    <property type="nucleotide sequence ID" value="XM_065603233.1"/>
</dbReference>
<dbReference type="GeneID" id="90644604"/>
<dbReference type="InterPro" id="IPR029058">
    <property type="entry name" value="AB_hydrolase_fold"/>
</dbReference>
<evidence type="ECO:0000313" key="2">
    <source>
        <dbReference type="EMBL" id="WPB05313.1"/>
    </source>
</evidence>
<accession>A0ABZ0P0E4</accession>
<dbReference type="Proteomes" id="UP001302367">
    <property type="component" value="Chromosome 6"/>
</dbReference>
<proteinExistence type="predicted"/>
<feature type="domain" description="Peptidase S9 prolyl oligopeptidase catalytic" evidence="1">
    <location>
        <begin position="4"/>
        <end position="128"/>
    </location>
</feature>
<dbReference type="InterPro" id="IPR001375">
    <property type="entry name" value="Peptidase_S9_cat"/>
</dbReference>
<organism evidence="2 3">
    <name type="scientific">Cercospora beticola</name>
    <name type="common">Sugarbeet leaf spot fungus</name>
    <dbReference type="NCBI Taxonomy" id="122368"/>
    <lineage>
        <taxon>Eukaryota</taxon>
        <taxon>Fungi</taxon>
        <taxon>Dikarya</taxon>
        <taxon>Ascomycota</taxon>
        <taxon>Pezizomycotina</taxon>
        <taxon>Dothideomycetes</taxon>
        <taxon>Dothideomycetidae</taxon>
        <taxon>Mycosphaerellales</taxon>
        <taxon>Mycosphaerellaceae</taxon>
        <taxon>Cercospora</taxon>
    </lineage>
</organism>
<evidence type="ECO:0000259" key="1">
    <source>
        <dbReference type="Pfam" id="PF00326"/>
    </source>
</evidence>
<protein>
    <recommendedName>
        <fullName evidence="1">Peptidase S9 prolyl oligopeptidase catalytic domain-containing protein</fullName>
    </recommendedName>
</protein>
<keyword evidence="3" id="KW-1185">Reference proteome</keyword>
<dbReference type="EMBL" id="CP134189">
    <property type="protein sequence ID" value="WPB05313.1"/>
    <property type="molecule type" value="Genomic_DNA"/>
</dbReference>